<comment type="caution">
    <text evidence="5">The sequence shown here is derived from an EMBL/GenBank/DDBJ whole genome shotgun (WGS) entry which is preliminary data.</text>
</comment>
<dbReference type="InterPro" id="IPR002901">
    <property type="entry name" value="MGlyc_endo_b_GlcNAc-like_dom"/>
</dbReference>
<feature type="domain" description="SH3" evidence="3">
    <location>
        <begin position="29"/>
        <end position="95"/>
    </location>
</feature>
<dbReference type="Proteomes" id="UP000003178">
    <property type="component" value="Unassembled WGS sequence"/>
</dbReference>
<feature type="chain" id="PRO_5002845055" evidence="2">
    <location>
        <begin position="29"/>
        <end position="540"/>
    </location>
</feature>
<sequence>MKGDFKMKKRMAAASLAMIPMLTMNVNAENIKTGIVSSAYLNVRYSPSASAKLQLVLKKGNKVTVIGEKNGWYKIKTATGKTGWVVSKYISLKADAIRKDTRGIKKIVTATTLNVRSGPDTSYTSIGKLYKNNEVDVISESNGWSKIQFGSKVGYVSSEYLKATTTDNNNSGITGNSQGTKKTIQEVTSSLLHVRNGAGGQYTKIDTLHKGDKVVVSSIENNWAKVEYDGKNGYVSSIYLKYVSDKIDDDSTDINGTASDIIQGAYTQRSQKDYSLEDMVEAQYIKGQSGGNLISRQTNRLSDILNPQESSFTTYLMRKDTRAYGAPTKEELEYYLDPSNFTSYKDGIMQFVRLDRYTDSITAKSLNNYFESRGSECIFNGKGQAFIDAAKKYNIDVLYFVSHAMWETGNGKSKLAQGQLVTSVDGVPLETPVTVYNFFGIGATDGNALEGGKMTAYKNGWTTVEKGIDGAAKWISDGYIHNSKYKQNTVYSMRWCYEYTWHQYATDVNWANGISKMMSSLMTRYGNGKNLLIDIPEYKY</sequence>
<proteinExistence type="predicted"/>
<dbReference type="Pfam" id="PF01832">
    <property type="entry name" value="Glucosaminidase"/>
    <property type="match status" value="1"/>
</dbReference>
<dbReference type="PANTHER" id="PTHR34408">
    <property type="entry name" value="FAMILY PROTEIN, PUTATIVE-RELATED"/>
    <property type="match status" value="1"/>
</dbReference>
<dbReference type="STRING" id="500633.CLOHIR_01215"/>
<feature type="signal peptide" evidence="2">
    <location>
        <begin position="1"/>
        <end position="28"/>
    </location>
</feature>
<keyword evidence="6" id="KW-1185">Reference proteome</keyword>
<dbReference type="EMBL" id="ABWP01000051">
    <property type="protein sequence ID" value="EEA85114.1"/>
    <property type="molecule type" value="Genomic_DNA"/>
</dbReference>
<dbReference type="Gene3D" id="1.10.530.10">
    <property type="match status" value="1"/>
</dbReference>
<reference evidence="5 6" key="1">
    <citation type="submission" date="2008-09" db="EMBL/GenBank/DDBJ databases">
        <authorList>
            <person name="Fulton L."/>
            <person name="Clifton S."/>
            <person name="Fulton B."/>
            <person name="Xu J."/>
            <person name="Minx P."/>
            <person name="Pepin K.H."/>
            <person name="Johnson M."/>
            <person name="Thiruvilangam P."/>
            <person name="Bhonagiri V."/>
            <person name="Nash W.E."/>
            <person name="Mardis E.R."/>
            <person name="Wilson R.K."/>
        </authorList>
    </citation>
    <scope>NUCLEOTIDE SEQUENCE [LARGE SCALE GENOMIC DNA]</scope>
    <source>
        <strain evidence="5 6">DSM 13275</strain>
    </source>
</reference>
<dbReference type="eggNOG" id="COG4193">
    <property type="taxonomic scope" value="Bacteria"/>
</dbReference>
<feature type="domain" description="SH3b" evidence="4">
    <location>
        <begin position="31"/>
        <end position="94"/>
    </location>
</feature>
<evidence type="ECO:0000313" key="5">
    <source>
        <dbReference type="EMBL" id="EEA85114.1"/>
    </source>
</evidence>
<evidence type="ECO:0000259" key="4">
    <source>
        <dbReference type="PROSITE" id="PS51781"/>
    </source>
</evidence>
<dbReference type="InterPro" id="IPR036028">
    <property type="entry name" value="SH3-like_dom_sf"/>
</dbReference>
<dbReference type="eggNOG" id="COG3103">
    <property type="taxonomic scope" value="Bacteria"/>
</dbReference>
<protein>
    <submittedName>
        <fullName evidence="5">SH3 domain protein</fullName>
    </submittedName>
</protein>
<accession>B6FZB1</accession>
<dbReference type="PANTHER" id="PTHR34408:SF1">
    <property type="entry name" value="GLYCOSYL HYDROLASE FAMILY 19 DOMAIN-CONTAINING PROTEIN HI_1415"/>
    <property type="match status" value="1"/>
</dbReference>
<dbReference type="InterPro" id="IPR052354">
    <property type="entry name" value="Cell_Wall_Dynamics_Protein"/>
</dbReference>
<dbReference type="PROSITE" id="PS51781">
    <property type="entry name" value="SH3B"/>
    <property type="match status" value="3"/>
</dbReference>
<reference evidence="5 6" key="2">
    <citation type="submission" date="2008-10" db="EMBL/GenBank/DDBJ databases">
        <title>Draft genome sequence of Clostridium hiranonis (DSM 13275).</title>
        <authorList>
            <person name="Sudarsanam P."/>
            <person name="Ley R."/>
            <person name="Guruge J."/>
            <person name="Turnbaugh P.J."/>
            <person name="Mahowald M."/>
            <person name="Liep D."/>
            <person name="Gordon J."/>
        </authorList>
    </citation>
    <scope>NUCLEOTIDE SEQUENCE [LARGE SCALE GENOMIC DNA]</scope>
    <source>
        <strain evidence="5 6">DSM 13275</strain>
    </source>
</reference>
<dbReference type="Gene3D" id="2.30.30.40">
    <property type="entry name" value="SH3 Domains"/>
    <property type="match status" value="3"/>
</dbReference>
<feature type="domain" description="SH3b" evidence="4">
    <location>
        <begin position="182"/>
        <end position="247"/>
    </location>
</feature>
<dbReference type="SUPFAM" id="SSF50044">
    <property type="entry name" value="SH3-domain"/>
    <property type="match status" value="2"/>
</dbReference>
<evidence type="ECO:0000313" key="6">
    <source>
        <dbReference type="Proteomes" id="UP000003178"/>
    </source>
</evidence>
<name>B6FZB1_PEPHT</name>
<gene>
    <name evidence="5" type="ORF">CLOHIR_01215</name>
</gene>
<dbReference type="Pfam" id="PF08239">
    <property type="entry name" value="SH3_3"/>
    <property type="match status" value="3"/>
</dbReference>
<keyword evidence="1" id="KW-0728">SH3 domain</keyword>
<evidence type="ECO:0000259" key="3">
    <source>
        <dbReference type="PROSITE" id="PS50002"/>
    </source>
</evidence>
<dbReference type="eggNOG" id="COG4991">
    <property type="taxonomic scope" value="Bacteria"/>
</dbReference>
<feature type="domain" description="SH3b" evidence="4">
    <location>
        <begin position="103"/>
        <end position="165"/>
    </location>
</feature>
<dbReference type="HOGENOM" id="CLU_037728_0_0_9"/>
<evidence type="ECO:0000256" key="2">
    <source>
        <dbReference type="SAM" id="SignalP"/>
    </source>
</evidence>
<dbReference type="AlphaFoldDB" id="B6FZB1"/>
<dbReference type="PROSITE" id="PS50002">
    <property type="entry name" value="SH3"/>
    <property type="match status" value="1"/>
</dbReference>
<keyword evidence="2" id="KW-0732">Signal</keyword>
<dbReference type="InterPro" id="IPR001452">
    <property type="entry name" value="SH3_domain"/>
</dbReference>
<dbReference type="GO" id="GO:0004040">
    <property type="term" value="F:amidase activity"/>
    <property type="evidence" value="ECO:0007669"/>
    <property type="project" value="InterPro"/>
</dbReference>
<dbReference type="SMART" id="SM00047">
    <property type="entry name" value="LYZ2"/>
    <property type="match status" value="1"/>
</dbReference>
<dbReference type="InterPro" id="IPR003646">
    <property type="entry name" value="SH3-like_bac-type"/>
</dbReference>
<organism evidence="5 6">
    <name type="scientific">Peptacetobacter hiranonis (strain DSM 13275 / JCM 10541 / KCTC 15199 / TO-931)</name>
    <name type="common">Clostridium hiranonis</name>
    <dbReference type="NCBI Taxonomy" id="500633"/>
    <lineage>
        <taxon>Bacteria</taxon>
        <taxon>Bacillati</taxon>
        <taxon>Bacillota</taxon>
        <taxon>Clostridia</taxon>
        <taxon>Peptostreptococcales</taxon>
        <taxon>Peptostreptococcaceae</taxon>
        <taxon>Peptacetobacter</taxon>
    </lineage>
</organism>
<dbReference type="SMART" id="SM00287">
    <property type="entry name" value="SH3b"/>
    <property type="match status" value="3"/>
</dbReference>
<evidence type="ECO:0000256" key="1">
    <source>
        <dbReference type="ARBA" id="ARBA00022443"/>
    </source>
</evidence>